<name>Q5KAT8_CRYD1</name>
<dbReference type="Pfam" id="PF00501">
    <property type="entry name" value="AMP-binding"/>
    <property type="match status" value="1"/>
</dbReference>
<proteinExistence type="predicted"/>
<dbReference type="InterPro" id="IPR020845">
    <property type="entry name" value="AMP-binding_CS"/>
</dbReference>
<dbReference type="InterPro" id="IPR036736">
    <property type="entry name" value="ACP-like_sf"/>
</dbReference>
<dbReference type="InterPro" id="IPR036291">
    <property type="entry name" value="NAD(P)-bd_dom_sf"/>
</dbReference>
<dbReference type="Gene3D" id="3.40.50.720">
    <property type="entry name" value="NAD(P)-binding Rossmann-like Domain"/>
    <property type="match status" value="1"/>
</dbReference>
<evidence type="ECO:0000259" key="3">
    <source>
        <dbReference type="PROSITE" id="PS50075"/>
    </source>
</evidence>
<dbReference type="GO" id="GO:0031177">
    <property type="term" value="F:phosphopantetheine binding"/>
    <property type="evidence" value="ECO:0007669"/>
    <property type="project" value="InterPro"/>
</dbReference>
<accession>Q5KAT8</accession>
<dbReference type="eggNOG" id="KOG1178">
    <property type="taxonomic scope" value="Eukaryota"/>
</dbReference>
<dbReference type="PaxDb" id="214684-Q5KAT8"/>
<protein>
    <submittedName>
        <fullName evidence="4">L-aminoadipate-semialdehyde dehydrogenase, putative</fullName>
    </submittedName>
</protein>
<dbReference type="InterPro" id="IPR042099">
    <property type="entry name" value="ANL_N_sf"/>
</dbReference>
<evidence type="ECO:0000256" key="1">
    <source>
        <dbReference type="ARBA" id="ARBA00022450"/>
    </source>
</evidence>
<dbReference type="InterPro" id="IPR020806">
    <property type="entry name" value="PKS_PP-bd"/>
</dbReference>
<evidence type="ECO:0000256" key="2">
    <source>
        <dbReference type="ARBA" id="ARBA00022553"/>
    </source>
</evidence>
<keyword evidence="1" id="KW-0596">Phosphopantetheine</keyword>
<evidence type="ECO:0000313" key="4">
    <source>
        <dbReference type="EMBL" id="AAW45790.1"/>
    </source>
</evidence>
<organism evidence="4 5">
    <name type="scientific">Cryptococcus deneoformans (strain JEC21 / ATCC MYA-565)</name>
    <name type="common">Cryptococcus neoformans var. neoformans serotype D</name>
    <dbReference type="NCBI Taxonomy" id="214684"/>
    <lineage>
        <taxon>Eukaryota</taxon>
        <taxon>Fungi</taxon>
        <taxon>Dikarya</taxon>
        <taxon>Basidiomycota</taxon>
        <taxon>Agaricomycotina</taxon>
        <taxon>Tremellomycetes</taxon>
        <taxon>Tremellales</taxon>
        <taxon>Cryptococcaceae</taxon>
        <taxon>Cryptococcus</taxon>
        <taxon>Cryptococcus neoformans species complex</taxon>
    </lineage>
</organism>
<gene>
    <name evidence="4" type="ordered locus">CNJ00540</name>
</gene>
<reference evidence="4 5" key="1">
    <citation type="journal article" date="2005" name="Science">
        <title>The genome of the basidiomycetous yeast and human pathogen Cryptococcus neoformans.</title>
        <authorList>
            <person name="Loftus B.J."/>
            <person name="Fung E."/>
            <person name="Roncaglia P."/>
            <person name="Rowley D."/>
            <person name="Amedeo P."/>
            <person name="Bruno D."/>
            <person name="Vamathevan J."/>
            <person name="Miranda M."/>
            <person name="Anderson I.J."/>
            <person name="Fraser J.A."/>
            <person name="Allen J.E."/>
            <person name="Bosdet I.E."/>
            <person name="Brent M.R."/>
            <person name="Chiu R."/>
            <person name="Doering T.L."/>
            <person name="Donlin M.J."/>
            <person name="D'Souza C.A."/>
            <person name="Fox D.S."/>
            <person name="Grinberg V."/>
            <person name="Fu J."/>
            <person name="Fukushima M."/>
            <person name="Haas B.J."/>
            <person name="Huang J.C."/>
            <person name="Janbon G."/>
            <person name="Jones S.J."/>
            <person name="Koo H.L."/>
            <person name="Krzywinski M.I."/>
            <person name="Kwon-Chung J.K."/>
            <person name="Lengeler K.B."/>
            <person name="Maiti R."/>
            <person name="Marra M.A."/>
            <person name="Marra R.E."/>
            <person name="Mathewson C.A."/>
            <person name="Mitchell T.G."/>
            <person name="Pertea M."/>
            <person name="Riggs F.R."/>
            <person name="Salzberg S.L."/>
            <person name="Schein J.E."/>
            <person name="Shvartsbeyn A."/>
            <person name="Shin H."/>
            <person name="Shumway M."/>
            <person name="Specht C.A."/>
            <person name="Suh B.B."/>
            <person name="Tenney A."/>
            <person name="Utterback T.R."/>
            <person name="Wickes B.L."/>
            <person name="Wortman J.R."/>
            <person name="Wye N.H."/>
            <person name="Kronstad J.W."/>
            <person name="Lodge J.K."/>
            <person name="Heitman J."/>
            <person name="Davis R.W."/>
            <person name="Fraser C.M."/>
            <person name="Hyman R.W."/>
        </authorList>
    </citation>
    <scope>NUCLEOTIDE SEQUENCE [LARGE SCALE GENOMIC DNA]</scope>
    <source>
        <strain evidence="5">JEC21 / ATCC MYA-565</strain>
    </source>
</reference>
<dbReference type="GO" id="GO:0031956">
    <property type="term" value="F:medium-chain fatty acid-CoA ligase activity"/>
    <property type="evidence" value="ECO:0000318"/>
    <property type="project" value="GO_Central"/>
</dbReference>
<evidence type="ECO:0000313" key="5">
    <source>
        <dbReference type="Proteomes" id="UP000002149"/>
    </source>
</evidence>
<dbReference type="HOGENOM" id="CLU_002220_2_1_1"/>
<dbReference type="SUPFAM" id="SSF51735">
    <property type="entry name" value="NAD(P)-binding Rossmann-fold domains"/>
    <property type="match status" value="1"/>
</dbReference>
<dbReference type="KEGG" id="cne:CNJ00540"/>
<dbReference type="OrthoDB" id="429813at2759"/>
<dbReference type="InterPro" id="IPR000873">
    <property type="entry name" value="AMP-dep_synth/lig_dom"/>
</dbReference>
<dbReference type="AlphaFoldDB" id="Q5KAT8"/>
<dbReference type="STRING" id="214684.Q5KAT8"/>
<dbReference type="Proteomes" id="UP000002149">
    <property type="component" value="Chromosome 10"/>
</dbReference>
<dbReference type="PANTHER" id="PTHR43439">
    <property type="entry name" value="PHENYLACETATE-COENZYME A LIGASE"/>
    <property type="match status" value="1"/>
</dbReference>
<keyword evidence="5" id="KW-1185">Reference proteome</keyword>
<dbReference type="GeneID" id="3254373"/>
<dbReference type="RefSeq" id="XP_567307.1">
    <property type="nucleotide sequence ID" value="XM_567307.2"/>
</dbReference>
<accession>Q55KN6</accession>
<dbReference type="Gene3D" id="1.10.1200.10">
    <property type="entry name" value="ACP-like"/>
    <property type="match status" value="1"/>
</dbReference>
<dbReference type="SMR" id="Q5KAT8"/>
<dbReference type="PROSITE" id="PS00455">
    <property type="entry name" value="AMP_BINDING"/>
    <property type="match status" value="1"/>
</dbReference>
<feature type="domain" description="Carrier" evidence="3">
    <location>
        <begin position="550"/>
        <end position="631"/>
    </location>
</feature>
<dbReference type="Pfam" id="PF23562">
    <property type="entry name" value="AMP-binding_C_3"/>
    <property type="match status" value="1"/>
</dbReference>
<dbReference type="InterPro" id="IPR013120">
    <property type="entry name" value="FAR_NAD-bd"/>
</dbReference>
<dbReference type="InParanoid" id="Q5KAT8"/>
<dbReference type="PANTHER" id="PTHR43439:SF2">
    <property type="entry name" value="ENZYME, PUTATIVE (JCVI)-RELATED"/>
    <property type="match status" value="1"/>
</dbReference>
<dbReference type="InterPro" id="IPR009081">
    <property type="entry name" value="PP-bd_ACP"/>
</dbReference>
<dbReference type="EMBL" id="AE017350">
    <property type="protein sequence ID" value="AAW45790.1"/>
    <property type="molecule type" value="Genomic_DNA"/>
</dbReference>
<dbReference type="SMART" id="SM00823">
    <property type="entry name" value="PKS_PP"/>
    <property type="match status" value="1"/>
</dbReference>
<dbReference type="OMA" id="WDWLAHI"/>
<dbReference type="PROSITE" id="PS50075">
    <property type="entry name" value="CARRIER"/>
    <property type="match status" value="1"/>
</dbReference>
<dbReference type="Pfam" id="PF00550">
    <property type="entry name" value="PP-binding"/>
    <property type="match status" value="1"/>
</dbReference>
<dbReference type="SUPFAM" id="SSF56801">
    <property type="entry name" value="Acetyl-CoA synthetase-like"/>
    <property type="match status" value="1"/>
</dbReference>
<dbReference type="GO" id="GO:0006631">
    <property type="term" value="P:fatty acid metabolic process"/>
    <property type="evidence" value="ECO:0000318"/>
    <property type="project" value="GO_Central"/>
</dbReference>
<sequence>MPVPTFVAQSVTELISIRAETQANDAAIHTGASEYGEKLMTLTYSDFSKAVDRLAAHYAALNIQPQCGPSEVPPERIVAVLTSTAIDETLLEIALAKLGLASLLLSVNNSTAAVAHLCKVTKSASLIYGPKFEETAKDAQKLLAQEGIEIRTIPETRYPLWGPEGARESKIAPYPPRLTPQQESKRTCVVLHSSGSTGFPKPVFITHYGLIANAAQSLPKTGFSALPLFHGFGHYSVFRCMYHGKTFTLMPPNLPLTSANICRIIRSSPTPPVQHFAVPYVLKLLGETDEGVQTLANFEAVSFAGAAVPDDLGDRLVKAGVNLISFYGTTETGALMTSRREFDSDKGWNWLRAEGPIADYLELIPQGSDTFEAVVKDGWPAKIMSNREDGAYCTKDLVLRHPQNKTWFKYIGRLDDTLTQTLGEKTNPVPIELAIRGNSPLVQECIVFGDGRPQTGALILPSEQGAELSKDKKKYIEAVWPVIADANSNAPSHSRILPEMVDILPYGTEIPVATKMSILRPACYKKFSSIIDAIYERFERGTGEPKRDISSKPEMESFLTGTILKALGDKAGPDLSPSTDLFSYGVDSLQATRVRNVISKSLELGDAKIGQNIVYEYPSISQLADYLLEIKTGKAGQNGPEKDYKTMWEMVERYTSQLIKEDSSAVAADVTSNGHSSHVIVLTGATGSLGAHILDQLVRRPDVSRVICLSRAKSHQDSLLRVQESLSQRLRMLTPEGESKIVSYAADVNRPDLGLSAEEYEGLRQESTAVIHNAWPVNFVLSIDSYNEHIGGATNLLNLTLKSPKAVKPGFFFSSSVGTRQGLTEPVVEEDFPESPETANALGYGRSKWVVEKIMEKAGKETKARCGVLRIGQLVGDTENGVWNETEAWPLMFKSIDVIQSLPMLDEKPSWLPVNHAAATISEIVTSTSTSFTPSSAAVYHVLNPYFASWSDILSGLSAGGLKFDTVSRAEWLDRLAKSNPDVAVNPTYKLLGFYQNRIGKKDEKPTVEFKVDRTEKESETMRDEVKKVGPELVALWAKRWRQSGFLH</sequence>
<dbReference type="Gene3D" id="3.40.50.12780">
    <property type="entry name" value="N-terminal domain of ligase-like"/>
    <property type="match status" value="1"/>
</dbReference>
<dbReference type="SUPFAM" id="SSF47336">
    <property type="entry name" value="ACP-like"/>
    <property type="match status" value="1"/>
</dbReference>
<dbReference type="Pfam" id="PF07993">
    <property type="entry name" value="NAD_binding_4"/>
    <property type="match status" value="1"/>
</dbReference>
<keyword evidence="2" id="KW-0597">Phosphoprotein</keyword>
<dbReference type="InterPro" id="IPR051414">
    <property type="entry name" value="Adenylate-forming_Reductase"/>
</dbReference>
<dbReference type="VEuPathDB" id="FungiDB:CNJ00540"/>